<evidence type="ECO:0000313" key="2">
    <source>
        <dbReference type="EMBL" id="KAK4544055.1"/>
    </source>
</evidence>
<dbReference type="AlphaFoldDB" id="A0AAV9JFP4"/>
<evidence type="ECO:0000256" key="1">
    <source>
        <dbReference type="SAM" id="MobiDB-lite"/>
    </source>
</evidence>
<sequence length="212" mass="23851">MALASEESSAFEDDSGGYNGCWNCKREDTRLQSTARAWMAMLGDSANPALDAVLGRVGSLMKADAECAPLYDRVKLADGEWHTLRVWGLPPLRPEERRGRRVRAAMQKIRMDKATSLASRAPVRFLVERDEEDVALAVGGRLEQFRRGGDEYARTGSHWVGHWGRELAKASRAKHEVEVAKREKDEVAEARARSVKANEYNRKAARKRSARR</sequence>
<gene>
    <name evidence="2" type="ORF">LTR36_004553</name>
</gene>
<name>A0AAV9JFP4_9PEZI</name>
<organism evidence="2 3">
    <name type="scientific">Oleoguttula mirabilis</name>
    <dbReference type="NCBI Taxonomy" id="1507867"/>
    <lineage>
        <taxon>Eukaryota</taxon>
        <taxon>Fungi</taxon>
        <taxon>Dikarya</taxon>
        <taxon>Ascomycota</taxon>
        <taxon>Pezizomycotina</taxon>
        <taxon>Dothideomycetes</taxon>
        <taxon>Dothideomycetidae</taxon>
        <taxon>Mycosphaerellales</taxon>
        <taxon>Teratosphaeriaceae</taxon>
        <taxon>Oleoguttula</taxon>
    </lineage>
</organism>
<keyword evidence="3" id="KW-1185">Reference proteome</keyword>
<proteinExistence type="predicted"/>
<feature type="compositionally biased region" description="Basic residues" evidence="1">
    <location>
        <begin position="203"/>
        <end position="212"/>
    </location>
</feature>
<feature type="region of interest" description="Disordered" evidence="1">
    <location>
        <begin position="183"/>
        <end position="212"/>
    </location>
</feature>
<protein>
    <submittedName>
        <fullName evidence="2">Uncharacterized protein</fullName>
    </submittedName>
</protein>
<dbReference type="Proteomes" id="UP001324427">
    <property type="component" value="Unassembled WGS sequence"/>
</dbReference>
<dbReference type="EMBL" id="JAVFHQ010000027">
    <property type="protein sequence ID" value="KAK4544055.1"/>
    <property type="molecule type" value="Genomic_DNA"/>
</dbReference>
<comment type="caution">
    <text evidence="2">The sequence shown here is derived from an EMBL/GenBank/DDBJ whole genome shotgun (WGS) entry which is preliminary data.</text>
</comment>
<evidence type="ECO:0000313" key="3">
    <source>
        <dbReference type="Proteomes" id="UP001324427"/>
    </source>
</evidence>
<accession>A0AAV9JFP4</accession>
<reference evidence="2 3" key="1">
    <citation type="submission" date="2021-11" db="EMBL/GenBank/DDBJ databases">
        <title>Black yeast isolated from Biological Soil Crust.</title>
        <authorList>
            <person name="Kurbessoian T."/>
        </authorList>
    </citation>
    <scope>NUCLEOTIDE SEQUENCE [LARGE SCALE GENOMIC DNA]</scope>
    <source>
        <strain evidence="2 3">CCFEE 5522</strain>
    </source>
</reference>
<feature type="compositionally biased region" description="Basic and acidic residues" evidence="1">
    <location>
        <begin position="183"/>
        <end position="192"/>
    </location>
</feature>